<evidence type="ECO:0000256" key="4">
    <source>
        <dbReference type="ARBA" id="ARBA00022989"/>
    </source>
</evidence>
<evidence type="ECO:0000256" key="1">
    <source>
        <dbReference type="ARBA" id="ARBA00004651"/>
    </source>
</evidence>
<gene>
    <name evidence="8" type="ORF">C7378_2140</name>
</gene>
<comment type="subcellular location">
    <subcellularLocation>
        <location evidence="1">Cell membrane</location>
        <topology evidence="1">Multi-pass membrane protein</topology>
    </subcellularLocation>
</comment>
<dbReference type="GO" id="GO:0005886">
    <property type="term" value="C:plasma membrane"/>
    <property type="evidence" value="ECO:0007669"/>
    <property type="project" value="UniProtKB-SubCell"/>
</dbReference>
<dbReference type="InterPro" id="IPR042106">
    <property type="entry name" value="Nuo/plastoQ_OxRdtase_6_NuoJ"/>
</dbReference>
<evidence type="ECO:0000259" key="7">
    <source>
        <dbReference type="Pfam" id="PF13244"/>
    </source>
</evidence>
<evidence type="ECO:0000256" key="6">
    <source>
        <dbReference type="SAM" id="Phobius"/>
    </source>
</evidence>
<keyword evidence="2" id="KW-1003">Cell membrane</keyword>
<dbReference type="EMBL" id="SMGK01000003">
    <property type="protein sequence ID" value="TCK72557.1"/>
    <property type="molecule type" value="Genomic_DNA"/>
</dbReference>
<keyword evidence="5 6" id="KW-0472">Membrane</keyword>
<dbReference type="AlphaFoldDB" id="A0A4R1L5U8"/>
<organism evidence="8 9">
    <name type="scientific">Acidipila rosea</name>
    <dbReference type="NCBI Taxonomy" id="768535"/>
    <lineage>
        <taxon>Bacteria</taxon>
        <taxon>Pseudomonadati</taxon>
        <taxon>Acidobacteriota</taxon>
        <taxon>Terriglobia</taxon>
        <taxon>Terriglobales</taxon>
        <taxon>Acidobacteriaceae</taxon>
        <taxon>Acidipila</taxon>
    </lineage>
</organism>
<protein>
    <submittedName>
        <fullName evidence="8">Uncharacterized protein DUF4040</fullName>
    </submittedName>
</protein>
<comment type="caution">
    <text evidence="8">The sequence shown here is derived from an EMBL/GenBank/DDBJ whole genome shotgun (WGS) entry which is preliminary data.</text>
</comment>
<feature type="domain" description="MrpA C-terminal/MbhD" evidence="7">
    <location>
        <begin position="11"/>
        <end position="75"/>
    </location>
</feature>
<feature type="transmembrane region" description="Helical" evidence="6">
    <location>
        <begin position="38"/>
        <end position="71"/>
    </location>
</feature>
<dbReference type="Pfam" id="PF13244">
    <property type="entry name" value="MbhD"/>
    <property type="match status" value="1"/>
</dbReference>
<dbReference type="RefSeq" id="WP_131996029.1">
    <property type="nucleotide sequence ID" value="NZ_SMGK01000003.1"/>
</dbReference>
<evidence type="ECO:0000313" key="8">
    <source>
        <dbReference type="EMBL" id="TCK72557.1"/>
    </source>
</evidence>
<dbReference type="OrthoDB" id="4337946at2"/>
<evidence type="ECO:0000256" key="5">
    <source>
        <dbReference type="ARBA" id="ARBA00023136"/>
    </source>
</evidence>
<keyword evidence="4 6" id="KW-1133">Transmembrane helix</keyword>
<evidence type="ECO:0000256" key="2">
    <source>
        <dbReference type="ARBA" id="ARBA00022475"/>
    </source>
</evidence>
<dbReference type="InterPro" id="IPR025383">
    <property type="entry name" value="MrpA_C/MbhD"/>
</dbReference>
<evidence type="ECO:0000256" key="3">
    <source>
        <dbReference type="ARBA" id="ARBA00022692"/>
    </source>
</evidence>
<dbReference type="Gene3D" id="1.20.120.1200">
    <property type="entry name" value="NADH-ubiquinone/plastoquinone oxidoreductase chain 6, subunit NuoJ"/>
    <property type="match status" value="1"/>
</dbReference>
<accession>A0A4R1L5U8</accession>
<sequence length="88" mass="9775">MTIFRMLLLSLIGLAALGVVRTRDLVSQVLALTFYGMLLAVMFFAFQAPDVALSQIVIGAVALPLMIMLVLARMRHRERTLAEQKDGR</sequence>
<proteinExistence type="predicted"/>
<dbReference type="Proteomes" id="UP000295210">
    <property type="component" value="Unassembled WGS sequence"/>
</dbReference>
<keyword evidence="9" id="KW-1185">Reference proteome</keyword>
<keyword evidence="3 6" id="KW-0812">Transmembrane</keyword>
<reference evidence="8 9" key="1">
    <citation type="submission" date="2019-03" db="EMBL/GenBank/DDBJ databases">
        <title>Genomic Encyclopedia of Type Strains, Phase IV (KMG-IV): sequencing the most valuable type-strain genomes for metagenomic binning, comparative biology and taxonomic classification.</title>
        <authorList>
            <person name="Goeker M."/>
        </authorList>
    </citation>
    <scope>NUCLEOTIDE SEQUENCE [LARGE SCALE GENOMIC DNA]</scope>
    <source>
        <strain evidence="8 9">DSM 103428</strain>
    </source>
</reference>
<name>A0A4R1L5U8_9BACT</name>
<evidence type="ECO:0000313" key="9">
    <source>
        <dbReference type="Proteomes" id="UP000295210"/>
    </source>
</evidence>